<evidence type="ECO:0000313" key="12">
    <source>
        <dbReference type="EMBL" id="NGX94019.1"/>
    </source>
</evidence>
<organism evidence="12 13">
    <name type="scientific">Candidatus Afipia apatlaquensis</name>
    <dbReference type="NCBI Taxonomy" id="2712852"/>
    <lineage>
        <taxon>Bacteria</taxon>
        <taxon>Pseudomonadati</taxon>
        <taxon>Pseudomonadota</taxon>
        <taxon>Alphaproteobacteria</taxon>
        <taxon>Hyphomicrobiales</taxon>
        <taxon>Nitrobacteraceae</taxon>
        <taxon>Afipia</taxon>
    </lineage>
</organism>
<evidence type="ECO:0000256" key="4">
    <source>
        <dbReference type="ARBA" id="ARBA00022857"/>
    </source>
</evidence>
<evidence type="ECO:0000256" key="5">
    <source>
        <dbReference type="ARBA" id="ARBA00022946"/>
    </source>
</evidence>
<evidence type="ECO:0000256" key="9">
    <source>
        <dbReference type="ARBA" id="ARBA00038963"/>
    </source>
</evidence>
<dbReference type="InterPro" id="IPR011032">
    <property type="entry name" value="GroES-like_sf"/>
</dbReference>
<name>A0A7C9RCS7_9BRAD</name>
<dbReference type="Pfam" id="PF00107">
    <property type="entry name" value="ADH_zinc_N"/>
    <property type="match status" value="1"/>
</dbReference>
<evidence type="ECO:0000256" key="1">
    <source>
        <dbReference type="ARBA" id="ARBA00010371"/>
    </source>
</evidence>
<evidence type="ECO:0000256" key="6">
    <source>
        <dbReference type="ARBA" id="ARBA00023002"/>
    </source>
</evidence>
<comment type="caution">
    <text evidence="12">The sequence shown here is derived from an EMBL/GenBank/DDBJ whole genome shotgun (WGS) entry which is preliminary data.</text>
</comment>
<keyword evidence="6" id="KW-0560">Oxidoreductase</keyword>
<evidence type="ECO:0000256" key="10">
    <source>
        <dbReference type="ARBA" id="ARBA00048843"/>
    </source>
</evidence>
<dbReference type="SUPFAM" id="SSF51735">
    <property type="entry name" value="NAD(P)-binding Rossmann-fold domains"/>
    <property type="match status" value="1"/>
</dbReference>
<keyword evidence="2" id="KW-0444">Lipid biosynthesis</keyword>
<dbReference type="PANTHER" id="PTHR43981">
    <property type="entry name" value="ENOYL-[ACYL-CARRIER-PROTEIN] REDUCTASE, MITOCHONDRIAL"/>
    <property type="match status" value="1"/>
</dbReference>
<proteinExistence type="inferred from homology"/>
<dbReference type="AlphaFoldDB" id="A0A7C9RCS7"/>
<comment type="catalytic activity">
    <reaction evidence="10">
        <text>a 2,3-saturated acyl-[ACP] + NADP(+) = a (2E)-enoyl-[ACP] + NADPH + H(+)</text>
        <dbReference type="Rhea" id="RHEA:22564"/>
        <dbReference type="Rhea" id="RHEA-COMP:9925"/>
        <dbReference type="Rhea" id="RHEA-COMP:9926"/>
        <dbReference type="ChEBI" id="CHEBI:15378"/>
        <dbReference type="ChEBI" id="CHEBI:57783"/>
        <dbReference type="ChEBI" id="CHEBI:58349"/>
        <dbReference type="ChEBI" id="CHEBI:78784"/>
        <dbReference type="ChEBI" id="CHEBI:78785"/>
        <dbReference type="EC" id="1.3.1.104"/>
    </reaction>
</comment>
<feature type="domain" description="Enoyl reductase (ER)" evidence="11">
    <location>
        <begin position="10"/>
        <end position="321"/>
    </location>
</feature>
<keyword evidence="3" id="KW-0276">Fatty acid metabolism</keyword>
<evidence type="ECO:0000256" key="2">
    <source>
        <dbReference type="ARBA" id="ARBA00022516"/>
    </source>
</evidence>
<dbReference type="Gene3D" id="3.90.180.10">
    <property type="entry name" value="Medium-chain alcohol dehydrogenases, catalytic domain"/>
    <property type="match status" value="1"/>
</dbReference>
<dbReference type="CDD" id="cd05282">
    <property type="entry name" value="ETR_like"/>
    <property type="match status" value="1"/>
</dbReference>
<evidence type="ECO:0000313" key="13">
    <source>
        <dbReference type="Proteomes" id="UP000480266"/>
    </source>
</evidence>
<dbReference type="GO" id="GO:0006633">
    <property type="term" value="P:fatty acid biosynthetic process"/>
    <property type="evidence" value="ECO:0007669"/>
    <property type="project" value="UniProtKB-KW"/>
</dbReference>
<dbReference type="InterPro" id="IPR013154">
    <property type="entry name" value="ADH-like_N"/>
</dbReference>
<accession>A0A7C9RCS7</accession>
<dbReference type="InterPro" id="IPR051034">
    <property type="entry name" value="Mito_Enoyl-ACP_Reductase"/>
</dbReference>
<evidence type="ECO:0000256" key="3">
    <source>
        <dbReference type="ARBA" id="ARBA00022832"/>
    </source>
</evidence>
<evidence type="ECO:0000256" key="7">
    <source>
        <dbReference type="ARBA" id="ARBA00023098"/>
    </source>
</evidence>
<dbReference type="SUPFAM" id="SSF50129">
    <property type="entry name" value="GroES-like"/>
    <property type="match status" value="1"/>
</dbReference>
<dbReference type="SMART" id="SM00829">
    <property type="entry name" value="PKS_ER"/>
    <property type="match status" value="1"/>
</dbReference>
<dbReference type="Pfam" id="PF08240">
    <property type="entry name" value="ADH_N"/>
    <property type="match status" value="1"/>
</dbReference>
<dbReference type="EMBL" id="JAAMRR010000097">
    <property type="protein sequence ID" value="NGX94019.1"/>
    <property type="molecule type" value="Genomic_DNA"/>
</dbReference>
<gene>
    <name evidence="12" type="ORF">G4V63_01820</name>
</gene>
<dbReference type="InterPro" id="IPR036291">
    <property type="entry name" value="NAD(P)-bd_dom_sf"/>
</dbReference>
<keyword evidence="5" id="KW-0809">Transit peptide</keyword>
<dbReference type="EC" id="1.3.1.104" evidence="9"/>
<keyword evidence="4" id="KW-0521">NADP</keyword>
<dbReference type="PANTHER" id="PTHR43981:SF2">
    <property type="entry name" value="ENOYL-[ACYL-CARRIER-PROTEIN] REDUCTASE, MITOCHONDRIAL"/>
    <property type="match status" value="1"/>
</dbReference>
<protein>
    <recommendedName>
        <fullName evidence="9">enoyl-[acyl-carrier-protein] reductase</fullName>
        <ecNumber evidence="9">1.3.1.104</ecNumber>
    </recommendedName>
</protein>
<evidence type="ECO:0000256" key="8">
    <source>
        <dbReference type="ARBA" id="ARBA00023160"/>
    </source>
</evidence>
<dbReference type="Gene3D" id="3.40.50.720">
    <property type="entry name" value="NAD(P)-binding Rossmann-like Domain"/>
    <property type="match status" value="1"/>
</dbReference>
<dbReference type="InterPro" id="IPR013149">
    <property type="entry name" value="ADH-like_C"/>
</dbReference>
<comment type="similarity">
    <text evidence="1">Belongs to the zinc-containing alcohol dehydrogenase family. Quinone oxidoreductase subfamily.</text>
</comment>
<evidence type="ECO:0000259" key="11">
    <source>
        <dbReference type="SMART" id="SM00829"/>
    </source>
</evidence>
<dbReference type="Proteomes" id="UP000480266">
    <property type="component" value="Unassembled WGS sequence"/>
</dbReference>
<dbReference type="GO" id="GO:0141148">
    <property type="term" value="F:enoyl-[acyl-carrier-protein] reductase (NADPH) activity"/>
    <property type="evidence" value="ECO:0007669"/>
    <property type="project" value="UniProtKB-EC"/>
</dbReference>
<keyword evidence="13" id="KW-1185">Reference proteome</keyword>
<sequence length="325" mass="34087">MKAIQIASYGKPSDVAKCVELPDVSAPAPNEVVIDVEASPVNQYDLLMISGGYGYRPELPLIAGTEGAGRVVAIGSAVKHLKEGDRTLVPFLHPAWAQRIKTDAPWLRALPPGDVNQFAMMGVNPPTAYLLLTDIVKLPRGSWIIQNGANSGVGRAVVAIAKSLGLKTVNIVRREEVIAEVTALGGDVVVLDGADLGKRVAAETGNAPIHLALDGIADASPMNMMGCLADAGTLVSYGGTSRKPMAVHPGSLIFKQQSVRGFWLYFWYKAAKPEQITTMFDHLAPLVAAGTIATPVAATFGLDNVAQAIAKAGESGGKVLFTPNS</sequence>
<reference evidence="12" key="1">
    <citation type="submission" date="2020-02" db="EMBL/GenBank/DDBJ databases">
        <title>Draft genome sequence of Candidatus Afipia apatlaquensis IBT-C3, a potential strain for decolorization of textile dyes.</title>
        <authorList>
            <person name="Sanchez-Reyes A."/>
            <person name="Breton-Deval L."/>
            <person name="Mangelson H."/>
            <person name="Sanchez-Flores A."/>
        </authorList>
    </citation>
    <scope>NUCLEOTIDE SEQUENCE [LARGE SCALE GENOMIC DNA]</scope>
    <source>
        <strain evidence="12">IBT-C3</strain>
    </source>
</reference>
<keyword evidence="8" id="KW-0275">Fatty acid biosynthesis</keyword>
<dbReference type="InterPro" id="IPR020843">
    <property type="entry name" value="ER"/>
</dbReference>
<keyword evidence="7" id="KW-0443">Lipid metabolism</keyword>